<feature type="region of interest" description="Disordered" evidence="1">
    <location>
        <begin position="86"/>
        <end position="106"/>
    </location>
</feature>
<evidence type="ECO:0000256" key="1">
    <source>
        <dbReference type="SAM" id="MobiDB-lite"/>
    </source>
</evidence>
<name>A0AA38M031_9CUCU</name>
<keyword evidence="3" id="KW-1185">Reference proteome</keyword>
<gene>
    <name evidence="2" type="ORF">Zmor_019137</name>
</gene>
<sequence>MWGEQRAIAEPYFEVPTFAWAAAHRLRLFLLKRSFYWPPILAPYLSPRLPGGQSQPYRLAASRVWKQKSPLEVVAASCLYTKISSHRIQPEKDSSSGTDCTRQAEPARVRLLRQRLDPL</sequence>
<proteinExistence type="predicted"/>
<reference evidence="2" key="1">
    <citation type="journal article" date="2023" name="G3 (Bethesda)">
        <title>Whole genome assemblies of Zophobas morio and Tenebrio molitor.</title>
        <authorList>
            <person name="Kaur S."/>
            <person name="Stinson S.A."/>
            <person name="diCenzo G.C."/>
        </authorList>
    </citation>
    <scope>NUCLEOTIDE SEQUENCE</scope>
    <source>
        <strain evidence="2">QUZm001</strain>
    </source>
</reference>
<dbReference type="EMBL" id="JALNTZ010000564">
    <property type="protein sequence ID" value="KAJ3632154.1"/>
    <property type="molecule type" value="Genomic_DNA"/>
</dbReference>
<accession>A0AA38M031</accession>
<dbReference type="AlphaFoldDB" id="A0AA38M031"/>
<evidence type="ECO:0000313" key="3">
    <source>
        <dbReference type="Proteomes" id="UP001168821"/>
    </source>
</evidence>
<protein>
    <submittedName>
        <fullName evidence="2">Uncharacterized protein</fullName>
    </submittedName>
</protein>
<dbReference type="Proteomes" id="UP001168821">
    <property type="component" value="Unassembled WGS sequence"/>
</dbReference>
<evidence type="ECO:0000313" key="2">
    <source>
        <dbReference type="EMBL" id="KAJ3632154.1"/>
    </source>
</evidence>
<comment type="caution">
    <text evidence="2">The sequence shown here is derived from an EMBL/GenBank/DDBJ whole genome shotgun (WGS) entry which is preliminary data.</text>
</comment>
<organism evidence="2 3">
    <name type="scientific">Zophobas morio</name>
    <dbReference type="NCBI Taxonomy" id="2755281"/>
    <lineage>
        <taxon>Eukaryota</taxon>
        <taxon>Metazoa</taxon>
        <taxon>Ecdysozoa</taxon>
        <taxon>Arthropoda</taxon>
        <taxon>Hexapoda</taxon>
        <taxon>Insecta</taxon>
        <taxon>Pterygota</taxon>
        <taxon>Neoptera</taxon>
        <taxon>Endopterygota</taxon>
        <taxon>Coleoptera</taxon>
        <taxon>Polyphaga</taxon>
        <taxon>Cucujiformia</taxon>
        <taxon>Tenebrionidae</taxon>
        <taxon>Zophobas</taxon>
    </lineage>
</organism>